<dbReference type="CDD" id="cd01949">
    <property type="entry name" value="GGDEF"/>
    <property type="match status" value="1"/>
</dbReference>
<feature type="transmembrane region" description="Helical" evidence="1">
    <location>
        <begin position="32"/>
        <end position="51"/>
    </location>
</feature>
<dbReference type="SMART" id="SM00267">
    <property type="entry name" value="GGDEF"/>
    <property type="match status" value="1"/>
</dbReference>
<dbReference type="PROSITE" id="PS50883">
    <property type="entry name" value="EAL"/>
    <property type="match status" value="1"/>
</dbReference>
<dbReference type="Gene3D" id="3.20.20.450">
    <property type="entry name" value="EAL domain"/>
    <property type="match status" value="1"/>
</dbReference>
<dbReference type="InterPro" id="IPR029787">
    <property type="entry name" value="Nucleotide_cyclase"/>
</dbReference>
<keyword evidence="1" id="KW-0812">Transmembrane</keyword>
<dbReference type="InterPro" id="IPR050469">
    <property type="entry name" value="Diguanylate_Cyclase"/>
</dbReference>
<gene>
    <name evidence="4" type="ORF">FC18_GL000640</name>
</gene>
<dbReference type="PANTHER" id="PTHR45138">
    <property type="entry name" value="REGULATORY COMPONENTS OF SENSORY TRANSDUCTION SYSTEM"/>
    <property type="match status" value="1"/>
</dbReference>
<name>A0A0R1ZM46_9LACO</name>
<dbReference type="SUPFAM" id="SSF55073">
    <property type="entry name" value="Nucleotide cyclase"/>
    <property type="match status" value="1"/>
</dbReference>
<dbReference type="InterPro" id="IPR035919">
    <property type="entry name" value="EAL_sf"/>
</dbReference>
<dbReference type="AlphaFoldDB" id="A0A0R1ZM46"/>
<evidence type="ECO:0000313" key="5">
    <source>
        <dbReference type="Proteomes" id="UP000051679"/>
    </source>
</evidence>
<evidence type="ECO:0000259" key="3">
    <source>
        <dbReference type="PROSITE" id="PS50887"/>
    </source>
</evidence>
<keyword evidence="1" id="KW-1133">Transmembrane helix</keyword>
<feature type="transmembrane region" description="Helical" evidence="1">
    <location>
        <begin position="101"/>
        <end position="119"/>
    </location>
</feature>
<dbReference type="STRING" id="1291052.FC18_GL000640"/>
<dbReference type="EMBL" id="AYYO01000009">
    <property type="protein sequence ID" value="KRM56112.1"/>
    <property type="molecule type" value="Genomic_DNA"/>
</dbReference>
<protein>
    <recommendedName>
        <fullName evidence="6">Signal transduction diguanylate cyclase</fullName>
    </recommendedName>
</protein>
<dbReference type="PROSITE" id="PS50887">
    <property type="entry name" value="GGDEF"/>
    <property type="match status" value="1"/>
</dbReference>
<proteinExistence type="predicted"/>
<dbReference type="Pfam" id="PF00563">
    <property type="entry name" value="EAL"/>
    <property type="match status" value="1"/>
</dbReference>
<evidence type="ECO:0000259" key="2">
    <source>
        <dbReference type="PROSITE" id="PS50883"/>
    </source>
</evidence>
<evidence type="ECO:0000313" key="4">
    <source>
        <dbReference type="EMBL" id="KRM56112.1"/>
    </source>
</evidence>
<feature type="domain" description="EAL" evidence="2">
    <location>
        <begin position="349"/>
        <end position="578"/>
    </location>
</feature>
<organism evidence="4 5">
    <name type="scientific">Lacticaseibacillus sharpeae JCM 1186 = DSM 20505</name>
    <dbReference type="NCBI Taxonomy" id="1291052"/>
    <lineage>
        <taxon>Bacteria</taxon>
        <taxon>Bacillati</taxon>
        <taxon>Bacillota</taxon>
        <taxon>Bacilli</taxon>
        <taxon>Lactobacillales</taxon>
        <taxon>Lactobacillaceae</taxon>
        <taxon>Lacticaseibacillus</taxon>
    </lineage>
</organism>
<reference evidence="4 5" key="1">
    <citation type="journal article" date="2015" name="Genome Announc.">
        <title>Expanding the biotechnology potential of lactobacilli through comparative genomics of 213 strains and associated genera.</title>
        <authorList>
            <person name="Sun Z."/>
            <person name="Harris H.M."/>
            <person name="McCann A."/>
            <person name="Guo C."/>
            <person name="Argimon S."/>
            <person name="Zhang W."/>
            <person name="Yang X."/>
            <person name="Jeffery I.B."/>
            <person name="Cooney J.C."/>
            <person name="Kagawa T.F."/>
            <person name="Liu W."/>
            <person name="Song Y."/>
            <person name="Salvetti E."/>
            <person name="Wrobel A."/>
            <person name="Rasinkangas P."/>
            <person name="Parkhill J."/>
            <person name="Rea M.C."/>
            <person name="O'Sullivan O."/>
            <person name="Ritari J."/>
            <person name="Douillard F.P."/>
            <person name="Paul Ross R."/>
            <person name="Yang R."/>
            <person name="Briner A.E."/>
            <person name="Felis G.E."/>
            <person name="de Vos W.M."/>
            <person name="Barrangou R."/>
            <person name="Klaenhammer T.R."/>
            <person name="Caufield P.W."/>
            <person name="Cui Y."/>
            <person name="Zhang H."/>
            <person name="O'Toole P.W."/>
        </authorList>
    </citation>
    <scope>NUCLEOTIDE SEQUENCE [LARGE SCALE GENOMIC DNA]</scope>
    <source>
        <strain evidence="4 5">DSM 20505</strain>
    </source>
</reference>
<dbReference type="InterPro" id="IPR043128">
    <property type="entry name" value="Rev_trsase/Diguanyl_cyclase"/>
</dbReference>
<feature type="domain" description="GGDEF" evidence="3">
    <location>
        <begin position="218"/>
        <end position="355"/>
    </location>
</feature>
<dbReference type="PANTHER" id="PTHR45138:SF9">
    <property type="entry name" value="DIGUANYLATE CYCLASE DGCM-RELATED"/>
    <property type="match status" value="1"/>
</dbReference>
<sequence>MFIAGYLTFSSRFWTVILRATSAEKRETAQRFFLGATPLAMMLLLLFAVYHDPINEAMYMNLALFVVAYPLFDNVTGGGFLYRCLVLASFWLIYAHDSLQTVAISLALLIAVCLSTWVWHETVHYAWWASLSIGLVISGGFWALQTAQPVAIAWGGVMAYMLINLFAFIYWSNAHNNFVEQGQLETRANFDALTGLRGYAAFRSSLEEYFQQVRKTGAELTLVMLDIDDFKAINDRYGHMAGNSVLVSVARLLEDTLQVNSGVSRHVYRTGGEEFNVIFPQQTPDAIRGEVEACWQAVRDAHFEYDGKQLHVTISVGVTALQPGDHDIDSLYRRADNNLYQSKRQGRDTITIEGQTMQTSDRRVLMMPYTYFTQPVIDTDTGAVVHNELLVRTFSQTAGAWVPARTITMTIEAHIGLVQATLKQLPVRNINLNVARDQYMNERVIRRITEFARNNSDIDTLTLEVNQLPAPADFVRVAQLYHESGVQILLDGVGSALTDLQVQPVLKAVDALKFDLKAFSAADVWPTAAQWRDIAASSHKRFVLKGVTHAAQVTRGRELGVVEMQGPYFSEPVLPEID</sequence>
<keyword evidence="5" id="KW-1185">Reference proteome</keyword>
<dbReference type="GO" id="GO:0052621">
    <property type="term" value="F:diguanylate cyclase activity"/>
    <property type="evidence" value="ECO:0007669"/>
    <property type="project" value="TreeGrafter"/>
</dbReference>
<dbReference type="NCBIfam" id="TIGR00254">
    <property type="entry name" value="GGDEF"/>
    <property type="match status" value="1"/>
</dbReference>
<dbReference type="Gene3D" id="3.30.70.270">
    <property type="match status" value="1"/>
</dbReference>
<dbReference type="SUPFAM" id="SSF141868">
    <property type="entry name" value="EAL domain-like"/>
    <property type="match status" value="1"/>
</dbReference>
<feature type="transmembrane region" description="Helical" evidence="1">
    <location>
        <begin position="71"/>
        <end position="94"/>
    </location>
</feature>
<feature type="transmembrane region" description="Helical" evidence="1">
    <location>
        <begin position="151"/>
        <end position="171"/>
    </location>
</feature>
<dbReference type="InterPro" id="IPR000160">
    <property type="entry name" value="GGDEF_dom"/>
</dbReference>
<feature type="transmembrane region" description="Helical" evidence="1">
    <location>
        <begin position="125"/>
        <end position="144"/>
    </location>
</feature>
<accession>A0A0R1ZM46</accession>
<dbReference type="InterPro" id="IPR001633">
    <property type="entry name" value="EAL_dom"/>
</dbReference>
<keyword evidence="1" id="KW-0472">Membrane</keyword>
<dbReference type="Pfam" id="PF00990">
    <property type="entry name" value="GGDEF"/>
    <property type="match status" value="1"/>
</dbReference>
<dbReference type="PATRIC" id="fig|1291052.5.peg.653"/>
<comment type="caution">
    <text evidence="4">The sequence shown here is derived from an EMBL/GenBank/DDBJ whole genome shotgun (WGS) entry which is preliminary data.</text>
</comment>
<evidence type="ECO:0000256" key="1">
    <source>
        <dbReference type="SAM" id="Phobius"/>
    </source>
</evidence>
<evidence type="ECO:0008006" key="6">
    <source>
        <dbReference type="Google" id="ProtNLM"/>
    </source>
</evidence>
<dbReference type="Proteomes" id="UP000051679">
    <property type="component" value="Unassembled WGS sequence"/>
</dbReference>
<dbReference type="SMART" id="SM00052">
    <property type="entry name" value="EAL"/>
    <property type="match status" value="1"/>
</dbReference>